<evidence type="ECO:0000313" key="2">
    <source>
        <dbReference type="EMBL" id="CAG2067822.1"/>
    </source>
</evidence>
<evidence type="ECO:0000313" key="3">
    <source>
        <dbReference type="Proteomes" id="UP001153148"/>
    </source>
</evidence>
<sequence>MKLMERSHERESFLLARKLPQDDIMEEKIPWRGLALIDLPPSLVEYGKNSREKEVQYAREKVILQAIYFNRAMIPDTASEPDLEVHATTDPVTIPLDDATGNPDSVNDFTGTPWPDSKPMLIPHSPPPQFHAPLPGPVHTPQMVPLQHPQQPPPPELSPQHHPQFASFTLQQFPGPPQMYPGQPPMGPGPGMPPPGMMPSNMGPGPMPLMGPNIMPTGGDWRTGDGKVIPMTEIPVDMYNQGNPPMGPMGPMGPMPGPPDMNFNMMGPGGEMGPYPTQNPYAPMGPNMFPAYRGGGGG</sequence>
<reference evidence="2" key="1">
    <citation type="submission" date="2021-03" db="EMBL/GenBank/DDBJ databases">
        <authorList>
            <person name="Tran Van P."/>
        </authorList>
    </citation>
    <scope>NUCLEOTIDE SEQUENCE</scope>
</reference>
<dbReference type="Proteomes" id="UP001153148">
    <property type="component" value="Unassembled WGS sequence"/>
</dbReference>
<organism evidence="2 3">
    <name type="scientific">Timema podura</name>
    <name type="common">Walking stick</name>
    <dbReference type="NCBI Taxonomy" id="61482"/>
    <lineage>
        <taxon>Eukaryota</taxon>
        <taxon>Metazoa</taxon>
        <taxon>Ecdysozoa</taxon>
        <taxon>Arthropoda</taxon>
        <taxon>Hexapoda</taxon>
        <taxon>Insecta</taxon>
        <taxon>Pterygota</taxon>
        <taxon>Neoptera</taxon>
        <taxon>Polyneoptera</taxon>
        <taxon>Phasmatodea</taxon>
        <taxon>Timematodea</taxon>
        <taxon>Timematoidea</taxon>
        <taxon>Timematidae</taxon>
        <taxon>Timema</taxon>
    </lineage>
</organism>
<feature type="region of interest" description="Disordered" evidence="1">
    <location>
        <begin position="130"/>
        <end position="200"/>
    </location>
</feature>
<keyword evidence="3" id="KW-1185">Reference proteome</keyword>
<proteinExistence type="predicted"/>
<name>A0ABN7PQF2_TIMPD</name>
<evidence type="ECO:0000256" key="1">
    <source>
        <dbReference type="SAM" id="MobiDB-lite"/>
    </source>
</evidence>
<feature type="compositionally biased region" description="Pro residues" evidence="1">
    <location>
        <begin position="174"/>
        <end position="197"/>
    </location>
</feature>
<protein>
    <submittedName>
        <fullName evidence="2">Uncharacterized protein</fullName>
    </submittedName>
</protein>
<dbReference type="PANTHER" id="PTHR46557">
    <property type="entry name" value="SERINE/THREONINE-PROTEIN PHOSPHATASE 1 REGULATORY SUBUNIT 10-RELATED"/>
    <property type="match status" value="1"/>
</dbReference>
<dbReference type="EMBL" id="CAJPIN010076091">
    <property type="protein sequence ID" value="CAG2067822.1"/>
    <property type="molecule type" value="Genomic_DNA"/>
</dbReference>
<accession>A0ABN7PQF2</accession>
<dbReference type="PANTHER" id="PTHR46557:SF1">
    <property type="entry name" value="SERINE_THREONINE-PROTEIN PHOSPHATASE 1 REGULATORY SUBUNIT 10"/>
    <property type="match status" value="1"/>
</dbReference>
<feature type="non-terminal residue" evidence="2">
    <location>
        <position position="298"/>
    </location>
</feature>
<gene>
    <name evidence="2" type="ORF">TPAB3V08_LOCUS14765</name>
</gene>
<comment type="caution">
    <text evidence="2">The sequence shown here is derived from an EMBL/GenBank/DDBJ whole genome shotgun (WGS) entry which is preliminary data.</text>
</comment>